<keyword evidence="2" id="KW-1185">Reference proteome</keyword>
<dbReference type="PANTHER" id="PTHR10668:SF105">
    <property type="entry name" value="DEHYDROGENASE-RELATED"/>
    <property type="match status" value="1"/>
</dbReference>
<dbReference type="SUPFAM" id="SSF51905">
    <property type="entry name" value="FAD/NAD(P)-binding domain"/>
    <property type="match status" value="1"/>
</dbReference>
<dbReference type="Gene3D" id="3.50.50.60">
    <property type="entry name" value="FAD/NAD(P)-binding domain"/>
    <property type="match status" value="2"/>
</dbReference>
<accession>A0ABT8Q5P8</accession>
<organism evidence="1 2">
    <name type="scientific">Corynebacterium kefirresidentii</name>
    <dbReference type="NCBI Taxonomy" id="1979527"/>
    <lineage>
        <taxon>Bacteria</taxon>
        <taxon>Bacillati</taxon>
        <taxon>Actinomycetota</taxon>
        <taxon>Actinomycetes</taxon>
        <taxon>Mycobacteriales</taxon>
        <taxon>Corynebacteriaceae</taxon>
        <taxon>Corynebacterium</taxon>
    </lineage>
</organism>
<dbReference type="EMBL" id="JAUKFM010000006">
    <property type="protein sequence ID" value="MDN8620631.1"/>
    <property type="molecule type" value="Genomic_DNA"/>
</dbReference>
<dbReference type="PRINTS" id="PR00419">
    <property type="entry name" value="ADXRDTASE"/>
</dbReference>
<proteinExistence type="predicted"/>
<evidence type="ECO:0000313" key="1">
    <source>
        <dbReference type="EMBL" id="MDN8620631.1"/>
    </source>
</evidence>
<sequence>MDNQPRAVIVGAGPNGLTAAARLAMAGWSVDIYERADWAGGAAASSAEIFPGTIVDLGAAGHPFGVASPAFRALDLESHGLRWLNAPYPMAHPLEGAPAGILQGSLADTAAELGADARAWTRLHGHIVRHIDEHVGNALTPLVRWPDRPVRLAQFGAAGIVPASQLGRAAFATPQARALFAGSAVHAITSPTRPFTSAFGLLFGGLGMTRGWPVVEGGTGALIDALLNLLRSHHARLHTGCEVRDLRELPAAEAIIVNLTPQQILGLRGLELPSRVRRSLARWRYGSAVFKVDFHLSEPVPWTDSCVGQAGTVHVGGTVEEICRAEGDVGKRRMPERPLVLVCQQYVADPSRGLTLWTYAHVPRGYAERYPGEVTELITAQIERFAPGFRDTILATHATSPAELERWNPNLVGGDIAGGSMTGLQTLLRPRLSPHPHRLAPGVYMASSSAAPGAGVHGMPGWWAAEEARNSQIKSFPSIRRGMER</sequence>
<dbReference type="PANTHER" id="PTHR10668">
    <property type="entry name" value="PHYTOENE DEHYDROGENASE"/>
    <property type="match status" value="1"/>
</dbReference>
<evidence type="ECO:0000313" key="2">
    <source>
        <dbReference type="Proteomes" id="UP001174347"/>
    </source>
</evidence>
<gene>
    <name evidence="1" type="ORF">Q0N36_08560</name>
</gene>
<dbReference type="Proteomes" id="UP001174347">
    <property type="component" value="Unassembled WGS sequence"/>
</dbReference>
<comment type="caution">
    <text evidence="1">The sequence shown here is derived from an EMBL/GenBank/DDBJ whole genome shotgun (WGS) entry which is preliminary data.</text>
</comment>
<name>A0ABT8Q5P8_9CORY</name>
<reference evidence="1" key="1">
    <citation type="submission" date="2023-07" db="EMBL/GenBank/DDBJ databases">
        <title>Insights into the diversity of cutaneous corynebacteria.</title>
        <authorList>
            <person name="Bruggemann H."/>
            <person name="Poehlein A."/>
        </authorList>
    </citation>
    <scope>NUCLEOTIDE SEQUENCE</scope>
    <source>
        <strain evidence="1">P7_F1</strain>
    </source>
</reference>
<protein>
    <submittedName>
        <fullName evidence="1">NAD(P)/FAD-dependent oxidoreductase</fullName>
    </submittedName>
</protein>
<dbReference type="RefSeq" id="WP_301732829.1">
    <property type="nucleotide sequence ID" value="NZ_JAUKFL010000034.1"/>
</dbReference>
<dbReference type="Pfam" id="PF13450">
    <property type="entry name" value="NAD_binding_8"/>
    <property type="match status" value="1"/>
</dbReference>
<dbReference type="InterPro" id="IPR036188">
    <property type="entry name" value="FAD/NAD-bd_sf"/>
</dbReference>